<keyword evidence="3" id="KW-0325">Glycoprotein</keyword>
<evidence type="ECO:0000313" key="6">
    <source>
        <dbReference type="Proteomes" id="UP001596337"/>
    </source>
</evidence>
<evidence type="ECO:0000313" key="5">
    <source>
        <dbReference type="EMBL" id="MFC6870362.1"/>
    </source>
</evidence>
<keyword evidence="2" id="KW-0597">Phosphoprotein</keyword>
<reference evidence="6" key="1">
    <citation type="journal article" date="2019" name="Int. J. Syst. Evol. Microbiol.">
        <title>The Global Catalogue of Microorganisms (GCM) 10K type strain sequencing project: providing services to taxonomists for standard genome sequencing and annotation.</title>
        <authorList>
            <consortium name="The Broad Institute Genomics Platform"/>
            <consortium name="The Broad Institute Genome Sequencing Center for Infectious Disease"/>
            <person name="Wu L."/>
            <person name="Ma J."/>
        </authorList>
    </citation>
    <scope>NUCLEOTIDE SEQUENCE [LARGE SCALE GENOMIC DNA]</scope>
    <source>
        <strain evidence="6">KCTC 32255</strain>
    </source>
</reference>
<evidence type="ECO:0000256" key="1">
    <source>
        <dbReference type="ARBA" id="ARBA00009191"/>
    </source>
</evidence>
<dbReference type="InterPro" id="IPR011042">
    <property type="entry name" value="6-blade_b-propeller_TolB-like"/>
</dbReference>
<dbReference type="Gene3D" id="2.120.10.30">
    <property type="entry name" value="TolB, C-terminal domain"/>
    <property type="match status" value="1"/>
</dbReference>
<dbReference type="Proteomes" id="UP001596337">
    <property type="component" value="Unassembled WGS sequence"/>
</dbReference>
<sequence length="306" mass="32756">MSFQATTVIPVNGEGTEDVLVDEQGRIYTGLADGRILRVDKDGSSIETVATCPGRPLGLEFYGDDELVVCASDAGLLAVSLPSGDVRVLADTVFDAPIIACNNAAVASDGTIYFSDSSRRYPIPEWRTDLIEQTRTGRLLRRNTDGTVDELLTGLHFANGVALAADESFVTVAESGACQVRRFWLTGQRAGTADLFVGELSGYPDNSSTGSDGLIWIAIPAPRNPALGVVQKLPGPVRTAVTKLPETLQPSPSKTVRVIGVDDRGDIVHSYEGEINGFHMLTGVRERDAQLYFGSLHESAVVTMTR</sequence>
<dbReference type="EMBL" id="JBHSXX010000001">
    <property type="protein sequence ID" value="MFC6870362.1"/>
    <property type="molecule type" value="Genomic_DNA"/>
</dbReference>
<evidence type="ECO:0000259" key="4">
    <source>
        <dbReference type="Pfam" id="PF03088"/>
    </source>
</evidence>
<comment type="similarity">
    <text evidence="1">Belongs to the strictosidine synthase family.</text>
</comment>
<dbReference type="PANTHER" id="PTHR10426">
    <property type="entry name" value="STRICTOSIDINE SYNTHASE-RELATED"/>
    <property type="match status" value="1"/>
</dbReference>
<organism evidence="5 6">
    <name type="scientific">Haloechinothrix salitolerans</name>
    <dbReference type="NCBI Taxonomy" id="926830"/>
    <lineage>
        <taxon>Bacteria</taxon>
        <taxon>Bacillati</taxon>
        <taxon>Actinomycetota</taxon>
        <taxon>Actinomycetes</taxon>
        <taxon>Pseudonocardiales</taxon>
        <taxon>Pseudonocardiaceae</taxon>
        <taxon>Haloechinothrix</taxon>
    </lineage>
</organism>
<dbReference type="InterPro" id="IPR018119">
    <property type="entry name" value="Strictosidine_synth_cons-reg"/>
</dbReference>
<name>A0ABW2C789_9PSEU</name>
<protein>
    <submittedName>
        <fullName evidence="5">SMP-30/gluconolactonase/LRE family protein</fullName>
    </submittedName>
</protein>
<gene>
    <name evidence="5" type="ORF">ACFQGD_24805</name>
</gene>
<dbReference type="RefSeq" id="WP_345395308.1">
    <property type="nucleotide sequence ID" value="NZ_BAABLA010000023.1"/>
</dbReference>
<dbReference type="SUPFAM" id="SSF63829">
    <property type="entry name" value="Calcium-dependent phosphotriesterase"/>
    <property type="match status" value="1"/>
</dbReference>
<keyword evidence="6" id="KW-1185">Reference proteome</keyword>
<evidence type="ECO:0000256" key="3">
    <source>
        <dbReference type="ARBA" id="ARBA00023180"/>
    </source>
</evidence>
<feature type="domain" description="Strictosidine synthase conserved region" evidence="4">
    <location>
        <begin position="105"/>
        <end position="187"/>
    </location>
</feature>
<dbReference type="Pfam" id="PF03088">
    <property type="entry name" value="Str_synth"/>
    <property type="match status" value="1"/>
</dbReference>
<evidence type="ECO:0000256" key="2">
    <source>
        <dbReference type="ARBA" id="ARBA00022553"/>
    </source>
</evidence>
<comment type="caution">
    <text evidence="5">The sequence shown here is derived from an EMBL/GenBank/DDBJ whole genome shotgun (WGS) entry which is preliminary data.</text>
</comment>
<dbReference type="PANTHER" id="PTHR10426:SF88">
    <property type="entry name" value="ADIPOCYTE PLASMA MEMBRANE-ASSOCIATED PROTEIN HEMOMUCIN-RELATED"/>
    <property type="match status" value="1"/>
</dbReference>
<proteinExistence type="inferred from homology"/>
<accession>A0ABW2C789</accession>
<dbReference type="Pfam" id="PF20067">
    <property type="entry name" value="SSL_N"/>
    <property type="match status" value="1"/>
</dbReference>